<dbReference type="CDD" id="cd19177">
    <property type="entry name" value="SET_SETD4"/>
    <property type="match status" value="1"/>
</dbReference>
<dbReference type="PROSITE" id="PS00211">
    <property type="entry name" value="ABC_TRANSPORTER_1"/>
    <property type="match status" value="1"/>
</dbReference>
<evidence type="ECO:0000256" key="7">
    <source>
        <dbReference type="ARBA" id="ARBA00023136"/>
    </source>
</evidence>
<evidence type="ECO:0000256" key="5">
    <source>
        <dbReference type="ARBA" id="ARBA00022840"/>
    </source>
</evidence>
<dbReference type="PROSITE" id="PS50893">
    <property type="entry name" value="ABC_TRANSPORTER_2"/>
    <property type="match status" value="1"/>
</dbReference>
<comment type="caution">
    <text evidence="14">The sequence shown here is derived from an EMBL/GenBank/DDBJ whole genome shotgun (WGS) entry which is preliminary data.</text>
</comment>
<evidence type="ECO:0000256" key="4">
    <source>
        <dbReference type="ARBA" id="ARBA00022741"/>
    </source>
</evidence>
<evidence type="ECO:0000256" key="6">
    <source>
        <dbReference type="ARBA" id="ARBA00022989"/>
    </source>
</evidence>
<dbReference type="PANTHER" id="PTHR24221:SF402">
    <property type="entry name" value="IRON-SULFUR CLUSTERS TRANSPORTER ABCB7, MITOCHONDRIAL"/>
    <property type="match status" value="1"/>
</dbReference>
<evidence type="ECO:0000313" key="14">
    <source>
        <dbReference type="EMBL" id="KAG7170952.1"/>
    </source>
</evidence>
<dbReference type="InterPro" id="IPR044429">
    <property type="entry name" value="SETD4_SET"/>
</dbReference>
<dbReference type="SUPFAM" id="SSF52540">
    <property type="entry name" value="P-loop containing nucleoside triphosphate hydrolases"/>
    <property type="match status" value="1"/>
</dbReference>
<keyword evidence="3 11" id="KW-0812">Transmembrane</keyword>
<feature type="transmembrane region" description="Helical" evidence="11">
    <location>
        <begin position="736"/>
        <end position="757"/>
    </location>
</feature>
<evidence type="ECO:0000256" key="11">
    <source>
        <dbReference type="SAM" id="Phobius"/>
    </source>
</evidence>
<dbReference type="GO" id="GO:0140359">
    <property type="term" value="F:ABC-type transporter activity"/>
    <property type="evidence" value="ECO:0007669"/>
    <property type="project" value="InterPro"/>
</dbReference>
<feature type="domain" description="ABC transmembrane type-1" evidence="13">
    <location>
        <begin position="584"/>
        <end position="879"/>
    </location>
</feature>
<evidence type="ECO:0000256" key="1">
    <source>
        <dbReference type="ARBA" id="ARBA00004448"/>
    </source>
</evidence>
<feature type="domain" description="ABC transporter" evidence="12">
    <location>
        <begin position="915"/>
        <end position="1149"/>
    </location>
</feature>
<dbReference type="GO" id="GO:0005524">
    <property type="term" value="F:ATP binding"/>
    <property type="evidence" value="ECO:0007669"/>
    <property type="project" value="UniProtKB-KW"/>
</dbReference>
<dbReference type="EMBL" id="JAHLQT010013238">
    <property type="protein sequence ID" value="KAG7170952.1"/>
    <property type="molecule type" value="Genomic_DNA"/>
</dbReference>
<evidence type="ECO:0000256" key="10">
    <source>
        <dbReference type="ARBA" id="ARBA00048046"/>
    </source>
</evidence>
<dbReference type="SMART" id="SM00382">
    <property type="entry name" value="AAA"/>
    <property type="match status" value="1"/>
</dbReference>
<dbReference type="InterPro" id="IPR003593">
    <property type="entry name" value="AAA+_ATPase"/>
</dbReference>
<dbReference type="InterPro" id="IPR036640">
    <property type="entry name" value="ABC1_TM_sf"/>
</dbReference>
<dbReference type="Gene3D" id="1.20.1560.10">
    <property type="entry name" value="ABC transporter type 1, transmembrane domain"/>
    <property type="match status" value="1"/>
</dbReference>
<dbReference type="FunFam" id="1.20.1560.10:FF:000004">
    <property type="entry name" value="ATP-binding cassette sub-family B member 7"/>
    <property type="match status" value="1"/>
</dbReference>
<dbReference type="GO" id="GO:0016887">
    <property type="term" value="F:ATP hydrolysis activity"/>
    <property type="evidence" value="ECO:0007669"/>
    <property type="project" value="InterPro"/>
</dbReference>
<dbReference type="CDD" id="cd18582">
    <property type="entry name" value="ABC_6TM_ATM1_ABCB7"/>
    <property type="match status" value="1"/>
</dbReference>
<organism evidence="14 15">
    <name type="scientific">Homarus americanus</name>
    <name type="common">American lobster</name>
    <dbReference type="NCBI Taxonomy" id="6706"/>
    <lineage>
        <taxon>Eukaryota</taxon>
        <taxon>Metazoa</taxon>
        <taxon>Ecdysozoa</taxon>
        <taxon>Arthropoda</taxon>
        <taxon>Crustacea</taxon>
        <taxon>Multicrustacea</taxon>
        <taxon>Malacostraca</taxon>
        <taxon>Eumalacostraca</taxon>
        <taxon>Eucarida</taxon>
        <taxon>Decapoda</taxon>
        <taxon>Pleocyemata</taxon>
        <taxon>Astacidea</taxon>
        <taxon>Nephropoidea</taxon>
        <taxon>Nephropidae</taxon>
        <taxon>Homarus</taxon>
    </lineage>
</organism>
<reference evidence="14" key="1">
    <citation type="journal article" date="2021" name="Sci. Adv.">
        <title>The American lobster genome reveals insights on longevity, neural, and immune adaptations.</title>
        <authorList>
            <person name="Polinski J.M."/>
            <person name="Zimin A.V."/>
            <person name="Clark K.F."/>
            <person name="Kohn A.B."/>
            <person name="Sadowski N."/>
            <person name="Timp W."/>
            <person name="Ptitsyn A."/>
            <person name="Khanna P."/>
            <person name="Romanova D.Y."/>
            <person name="Williams P."/>
            <person name="Greenwood S.J."/>
            <person name="Moroz L.L."/>
            <person name="Walt D.R."/>
            <person name="Bodnar A.G."/>
        </authorList>
    </citation>
    <scope>NUCLEOTIDE SEQUENCE</scope>
    <source>
        <strain evidence="14">GMGI-L3</strain>
    </source>
</reference>
<dbReference type="InterPro" id="IPR011527">
    <property type="entry name" value="ABC1_TM_dom"/>
</dbReference>
<keyword evidence="7 11" id="KW-0472">Membrane</keyword>
<dbReference type="Gene3D" id="3.40.50.300">
    <property type="entry name" value="P-loop containing nucleotide triphosphate hydrolases"/>
    <property type="match status" value="1"/>
</dbReference>
<proteinExistence type="predicted"/>
<dbReference type="PROSITE" id="PS50929">
    <property type="entry name" value="ABC_TM1F"/>
    <property type="match status" value="1"/>
</dbReference>
<sequence>MVRPGRRRTSFPALLHRAGRQENLSSHLAYFVRETLLLLPHFEYFDASELRKAKEQNGSDMSDLNEMRIKSSGQYGRTWRKRRRKHRIRQLGVYSYAVDDNPVLVKLNQWMCNKGSNKLSYSKLKSVFFADTGRGLMTVDGVHVGDVVVSIPKQALVTCNNVLQDAELQKSFQISQNKFRAMEILTFFLLYHRYLGDNSEWKPYLDSLPKDYTVPAHCSVEETNVFPEFLKSLISKQLEDVEQCYNNMQKIVSQNPKLNQMSSRLCVEDVKWGWFTVNTRAVYLKEDNPASCITDEDVYALAPFLDLLNHSYTAQVTTGINEKNGCYEIVSKVAYGPYEQVFINYGPHDNVKLYVEYGFTLQDNPHNYVPVDLDDVLAAVMNITNDPLRKALLHEKTKVICAHRIDKNLGVSIDGPSWNVEVATTICLMTPEEISWWQVVYEDLVGVCHRNLVMECIALVIHRKVHQLQMCMFEMKSIQECSNAFAVDHTKLRLPCYKDGVLFIQVELSTSRWPGASGPLTRRFQAWRMHQKFGVRNCFHPGASAMSRDYVGIASKEVTGREMLVALASYVWPKDAPKVKARVVTALGLLVAAKLVNVQVPFIFKDAINYLNENTGDALAMTDPSSAVATTAISLMIGYGIARTGAAGFNELRNAVFAKVAQNSIRKIAKNVFLHLHSLDLNFHLSKQTGALSKAIDRGSRGINFVMSALVFNVVPTIFEVSLVSGILAYKCGWQFATVTVASIVTYAAFTLGITQWRTRFRVQMNKAENEAGNKAIDSLINYETVKYFNNEKYEADRYDMYLQKYEQASLKTATSLALLNWGQNVIFSVALSAMMVLATKEIIAGNLTVGDLVLVNGLLFQLSLPLNFLGSVYREVRQALIDMQTMFTLMKQPASIANAQNAVSLRIPQGEASITFNNICFGYNKENPILNNLSFTVPAGKKIAIVGGSGSGKSTLVRLLYRFYDPCSGSITINGQDINGVALDSLRRAIAVVPQDCVLFHDTISYNLKYGDLTKDNSCVQEVSQLAELHDSILTWSNGYDTQVGERGLKLSGGEKQRVAIARAILKDAPILIFDEATSSLDSITEQSIMDALRCATAGRTSICIAHRLSTVIDADEILVLHEGQITESGTHEELLALNGYYTRLWASQHHV</sequence>
<feature type="transmembrane region" description="Helical" evidence="11">
    <location>
        <begin position="703"/>
        <end position="730"/>
    </location>
</feature>
<dbReference type="InterPro" id="IPR039421">
    <property type="entry name" value="Type_1_exporter"/>
</dbReference>
<dbReference type="SUPFAM" id="SSF90123">
    <property type="entry name" value="ABC transporter transmembrane region"/>
    <property type="match status" value="1"/>
</dbReference>
<keyword evidence="5 14" id="KW-0067">ATP-binding</keyword>
<dbReference type="InterPro" id="IPR027417">
    <property type="entry name" value="P-loop_NTPase"/>
</dbReference>
<accession>A0A8J5KA85</accession>
<name>A0A8J5KA85_HOMAM</name>
<dbReference type="GO" id="GO:0006879">
    <property type="term" value="P:intracellular iron ion homeostasis"/>
    <property type="evidence" value="ECO:0007669"/>
    <property type="project" value="TreeGrafter"/>
</dbReference>
<keyword evidence="2" id="KW-0813">Transport</keyword>
<dbReference type="SUPFAM" id="SSF82199">
    <property type="entry name" value="SET domain"/>
    <property type="match status" value="1"/>
</dbReference>
<dbReference type="InterPro" id="IPR017871">
    <property type="entry name" value="ABC_transporter-like_CS"/>
</dbReference>
<dbReference type="InterPro" id="IPR003439">
    <property type="entry name" value="ABC_transporter-like_ATP-bd"/>
</dbReference>
<dbReference type="AlphaFoldDB" id="A0A8J5KA85"/>
<dbReference type="Pfam" id="PF00005">
    <property type="entry name" value="ABC_tran"/>
    <property type="match status" value="1"/>
</dbReference>
<protein>
    <recommendedName>
        <fullName evidence="8">Iron-sulfur clusters transporter ABCB7, mitochondrial</fullName>
    </recommendedName>
    <alternativeName>
        <fullName evidence="9">ATP-binding cassette sub-family B member 7, mitochondrial</fullName>
    </alternativeName>
</protein>
<dbReference type="Pfam" id="PF00664">
    <property type="entry name" value="ABC_membrane"/>
    <property type="match status" value="1"/>
</dbReference>
<evidence type="ECO:0000256" key="3">
    <source>
        <dbReference type="ARBA" id="ARBA00022692"/>
    </source>
</evidence>
<gene>
    <name evidence="14" type="primary">Abcb7-L</name>
    <name evidence="14" type="ORF">Hamer_G012525</name>
</gene>
<evidence type="ECO:0000256" key="8">
    <source>
        <dbReference type="ARBA" id="ARBA00041016"/>
    </source>
</evidence>
<comment type="catalytic activity">
    <reaction evidence="10">
        <text>(glutathione)4[2Fe(III)-2S] cluster(in) + ATP + H2O = (glutathione)4[2Fe(III)-2S] cluster(out) + ADP + phosphate + H(+)</text>
        <dbReference type="Rhea" id="RHEA:67028"/>
        <dbReference type="ChEBI" id="CHEBI:15377"/>
        <dbReference type="ChEBI" id="CHEBI:15378"/>
        <dbReference type="ChEBI" id="CHEBI:30616"/>
        <dbReference type="ChEBI" id="CHEBI:43474"/>
        <dbReference type="ChEBI" id="CHEBI:167627"/>
        <dbReference type="ChEBI" id="CHEBI:456216"/>
    </reaction>
    <physiologicalReaction direction="left-to-right" evidence="10">
        <dbReference type="Rhea" id="RHEA:67029"/>
    </physiologicalReaction>
</comment>
<dbReference type="GO" id="GO:0005743">
    <property type="term" value="C:mitochondrial inner membrane"/>
    <property type="evidence" value="ECO:0007669"/>
    <property type="project" value="UniProtKB-SubCell"/>
</dbReference>
<keyword evidence="15" id="KW-1185">Reference proteome</keyword>
<dbReference type="InterPro" id="IPR046341">
    <property type="entry name" value="SET_dom_sf"/>
</dbReference>
<evidence type="ECO:0000256" key="9">
    <source>
        <dbReference type="ARBA" id="ARBA00042945"/>
    </source>
</evidence>
<dbReference type="Gene3D" id="3.90.1410.10">
    <property type="entry name" value="set domain protein methyltransferase, domain 1"/>
    <property type="match status" value="1"/>
</dbReference>
<dbReference type="PANTHER" id="PTHR24221">
    <property type="entry name" value="ATP-BINDING CASSETTE SUB-FAMILY B"/>
    <property type="match status" value="1"/>
</dbReference>
<dbReference type="Proteomes" id="UP000747542">
    <property type="component" value="Unassembled WGS sequence"/>
</dbReference>
<evidence type="ECO:0000259" key="12">
    <source>
        <dbReference type="PROSITE" id="PS50893"/>
    </source>
</evidence>
<feature type="transmembrane region" description="Helical" evidence="11">
    <location>
        <begin position="624"/>
        <end position="642"/>
    </location>
</feature>
<dbReference type="GO" id="GO:0016279">
    <property type="term" value="F:protein-lysine N-methyltransferase activity"/>
    <property type="evidence" value="ECO:0007669"/>
    <property type="project" value="InterPro"/>
</dbReference>
<evidence type="ECO:0000256" key="2">
    <source>
        <dbReference type="ARBA" id="ARBA00022448"/>
    </source>
</evidence>
<evidence type="ECO:0000313" key="15">
    <source>
        <dbReference type="Proteomes" id="UP000747542"/>
    </source>
</evidence>
<keyword evidence="6 11" id="KW-1133">Transmembrane helix</keyword>
<evidence type="ECO:0000259" key="13">
    <source>
        <dbReference type="PROSITE" id="PS50929"/>
    </source>
</evidence>
<keyword evidence="4" id="KW-0547">Nucleotide-binding</keyword>
<comment type="subcellular location">
    <subcellularLocation>
        <location evidence="1">Mitochondrion inner membrane</location>
        <topology evidence="1">Multi-pass membrane protein</topology>
    </subcellularLocation>
</comment>
<dbReference type="FunFam" id="3.40.50.300:FF:000186">
    <property type="entry name" value="ATP-binding cassette sub-family B member 7, mitochondrial"/>
    <property type="match status" value="1"/>
</dbReference>